<proteinExistence type="predicted"/>
<dbReference type="AlphaFoldDB" id="A0A538U6R5"/>
<dbReference type="InterPro" id="IPR013783">
    <property type="entry name" value="Ig-like_fold"/>
</dbReference>
<protein>
    <recommendedName>
        <fullName evidence="1">Fibronectin type-III domain-containing protein</fullName>
    </recommendedName>
</protein>
<comment type="caution">
    <text evidence="2">The sequence shown here is derived from an EMBL/GenBank/DDBJ whole genome shotgun (WGS) entry which is preliminary data.</text>
</comment>
<gene>
    <name evidence="2" type="ORF">E6K80_05175</name>
</gene>
<dbReference type="InterPro" id="IPR036116">
    <property type="entry name" value="FN3_sf"/>
</dbReference>
<dbReference type="PROSITE" id="PS51257">
    <property type="entry name" value="PROKAR_LIPOPROTEIN"/>
    <property type="match status" value="1"/>
</dbReference>
<evidence type="ECO:0000313" key="2">
    <source>
        <dbReference type="EMBL" id="TMQ71592.1"/>
    </source>
</evidence>
<sequence>MGTRWFLIAIALLAAGCQDDTGPRDRVPPAAPRGVYTVTGDGDVFVHWLANTEGDVAGYRIYEAPCASGDGCPYDRVGTTTGTSFTVTGLTNGQTRYFAVSAYDVAGNESDLSAEILFDTPRPEGVGQVLNNFNASAAGSGYDFSAFTARNWDDPQTDMYFGFNGSIDQMFVPAQTSIQDYGYASSLDAVDFAPTTGWSPSGTVELIVGHCYIVWTHDDHYAKFRVTEIRPAANGAPAKIVFDWLEPPEGGVCAGRRGSVSPRGCWRRRVAPSDTVKWSTAHPTASRLDRTRPTSATTAMATATSIRTTIGARTTDIDTSGRLTRRSCDFTGSVT</sequence>
<organism evidence="2 3">
    <name type="scientific">Eiseniibacteriota bacterium</name>
    <dbReference type="NCBI Taxonomy" id="2212470"/>
    <lineage>
        <taxon>Bacteria</taxon>
        <taxon>Candidatus Eiseniibacteriota</taxon>
    </lineage>
</organism>
<dbReference type="Proteomes" id="UP000319836">
    <property type="component" value="Unassembled WGS sequence"/>
</dbReference>
<dbReference type="Gene3D" id="2.60.40.10">
    <property type="entry name" value="Immunoglobulins"/>
    <property type="match status" value="1"/>
</dbReference>
<dbReference type="PROSITE" id="PS50853">
    <property type="entry name" value="FN3"/>
    <property type="match status" value="1"/>
</dbReference>
<evidence type="ECO:0000313" key="3">
    <source>
        <dbReference type="Proteomes" id="UP000319836"/>
    </source>
</evidence>
<name>A0A538U6R5_UNCEI</name>
<reference evidence="2 3" key="1">
    <citation type="journal article" date="2019" name="Nat. Microbiol.">
        <title>Mediterranean grassland soil C-N compound turnover is dependent on rainfall and depth, and is mediated by genomically divergent microorganisms.</title>
        <authorList>
            <person name="Diamond S."/>
            <person name="Andeer P.F."/>
            <person name="Li Z."/>
            <person name="Crits-Christoph A."/>
            <person name="Burstein D."/>
            <person name="Anantharaman K."/>
            <person name="Lane K.R."/>
            <person name="Thomas B.C."/>
            <person name="Pan C."/>
            <person name="Northen T.R."/>
            <person name="Banfield J.F."/>
        </authorList>
    </citation>
    <scope>NUCLEOTIDE SEQUENCE [LARGE SCALE GENOMIC DNA]</scope>
    <source>
        <strain evidence="2">WS_10</strain>
    </source>
</reference>
<dbReference type="EMBL" id="VBPA01000115">
    <property type="protein sequence ID" value="TMQ71592.1"/>
    <property type="molecule type" value="Genomic_DNA"/>
</dbReference>
<dbReference type="InterPro" id="IPR003961">
    <property type="entry name" value="FN3_dom"/>
</dbReference>
<dbReference type="SUPFAM" id="SSF49265">
    <property type="entry name" value="Fibronectin type III"/>
    <property type="match status" value="1"/>
</dbReference>
<evidence type="ECO:0000259" key="1">
    <source>
        <dbReference type="PROSITE" id="PS50853"/>
    </source>
</evidence>
<accession>A0A538U6R5</accession>
<feature type="domain" description="Fibronectin type-III" evidence="1">
    <location>
        <begin position="28"/>
        <end position="123"/>
    </location>
</feature>